<organism evidence="1 2">
    <name type="scientific">Rhizobium loti</name>
    <name type="common">Mesorhizobium loti</name>
    <dbReference type="NCBI Taxonomy" id="381"/>
    <lineage>
        <taxon>Bacteria</taxon>
        <taxon>Pseudomonadati</taxon>
        <taxon>Pseudomonadota</taxon>
        <taxon>Alphaproteobacteria</taxon>
        <taxon>Hyphomicrobiales</taxon>
        <taxon>Phyllobacteriaceae</taxon>
        <taxon>Mesorhizobium</taxon>
    </lineage>
</organism>
<proteinExistence type="predicted"/>
<name>A0A101KRQ7_RHILI</name>
<dbReference type="Proteomes" id="UP000053176">
    <property type="component" value="Unassembled WGS sequence"/>
</dbReference>
<evidence type="ECO:0008006" key="3">
    <source>
        <dbReference type="Google" id="ProtNLM"/>
    </source>
</evidence>
<dbReference type="EMBL" id="LPWA01000112">
    <property type="protein sequence ID" value="KUM25841.1"/>
    <property type="molecule type" value="Genomic_DNA"/>
</dbReference>
<gene>
    <name evidence="1" type="ORF">AU467_24325</name>
</gene>
<evidence type="ECO:0000313" key="2">
    <source>
        <dbReference type="Proteomes" id="UP000053176"/>
    </source>
</evidence>
<accession>A0A101KRQ7</accession>
<evidence type="ECO:0000313" key="1">
    <source>
        <dbReference type="EMBL" id="KUM25841.1"/>
    </source>
</evidence>
<dbReference type="OrthoDB" id="7362266at2"/>
<reference evidence="1 2" key="1">
    <citation type="submission" date="2015-12" db="EMBL/GenBank/DDBJ databases">
        <title>Draft genome sequence of Mesorhizobium sp. UFLA 01-765, a multitolerant efficient symbiont and plant-growth promoting strain isolated from Zn-mining soil using Leucaena leucocephala as a trap plant.</title>
        <authorList>
            <person name="Rangel W.M."/>
            <person name="Thijs S."/>
            <person name="Longatti S.M."/>
            <person name="Moreira F.M."/>
            <person name="Weyens N."/>
            <person name="Vangronsveld J."/>
            <person name="Van Hamme J.D."/>
            <person name="Bottos E.M."/>
            <person name="Rineau F."/>
        </authorList>
    </citation>
    <scope>NUCLEOTIDE SEQUENCE [LARGE SCALE GENOMIC DNA]</scope>
    <source>
        <strain evidence="1 2">UFLA 01-765</strain>
    </source>
</reference>
<sequence>MARVRSTKKKDAAYVTGRLVIARGFLKDARNSNLVADPGDIGNPSMSTVINCAIAYSDALTAKFRGEVNQDDHQAVVKLLRAALGKALPAKQEASLRALLEQKDEVQYGSRAKTRNDAEKALERLEEFAAWAEQQLAL</sequence>
<protein>
    <recommendedName>
        <fullName evidence="3">HEPN domain-containing protein</fullName>
    </recommendedName>
</protein>
<comment type="caution">
    <text evidence="1">The sequence shown here is derived from an EMBL/GenBank/DDBJ whole genome shotgun (WGS) entry which is preliminary data.</text>
</comment>
<dbReference type="AlphaFoldDB" id="A0A101KRQ7"/>